<dbReference type="InterPro" id="IPR006966">
    <property type="entry name" value="Peroxin-3"/>
</dbReference>
<protein>
    <recommendedName>
        <fullName evidence="5">Peroxisomal biogenesis factor 3</fullName>
    </recommendedName>
</protein>
<dbReference type="OrthoDB" id="45930at2759"/>
<evidence type="ECO:0000256" key="1">
    <source>
        <dbReference type="SAM" id="Coils"/>
    </source>
</evidence>
<comment type="caution">
    <text evidence="3">The sequence shown here is derived from an EMBL/GenBank/DDBJ whole genome shotgun (WGS) entry which is preliminary data.</text>
</comment>
<dbReference type="PANTHER" id="PTHR28080:SF1">
    <property type="entry name" value="PEROXISOMAL BIOGENESIS FACTOR 3"/>
    <property type="match status" value="1"/>
</dbReference>
<dbReference type="AlphaFoldDB" id="A0A8H5CYP6"/>
<reference evidence="3 4" key="1">
    <citation type="journal article" date="2020" name="ISME J.">
        <title>Uncovering the hidden diversity of litter-decomposition mechanisms in mushroom-forming fungi.</title>
        <authorList>
            <person name="Floudas D."/>
            <person name="Bentzer J."/>
            <person name="Ahren D."/>
            <person name="Johansson T."/>
            <person name="Persson P."/>
            <person name="Tunlid A."/>
        </authorList>
    </citation>
    <scope>NUCLEOTIDE SEQUENCE [LARGE SCALE GENOMIC DNA]</scope>
    <source>
        <strain evidence="3 4">CBS 146.42</strain>
    </source>
</reference>
<evidence type="ECO:0000256" key="2">
    <source>
        <dbReference type="SAM" id="MobiDB-lite"/>
    </source>
</evidence>
<name>A0A8H5CYP6_9AGAR</name>
<organism evidence="3 4">
    <name type="scientific">Leucocoprinus leucothites</name>
    <dbReference type="NCBI Taxonomy" id="201217"/>
    <lineage>
        <taxon>Eukaryota</taxon>
        <taxon>Fungi</taxon>
        <taxon>Dikarya</taxon>
        <taxon>Basidiomycota</taxon>
        <taxon>Agaricomycotina</taxon>
        <taxon>Agaricomycetes</taxon>
        <taxon>Agaricomycetidae</taxon>
        <taxon>Agaricales</taxon>
        <taxon>Agaricineae</taxon>
        <taxon>Agaricaceae</taxon>
        <taxon>Leucocoprinus</taxon>
    </lineage>
</organism>
<dbReference type="GO" id="GO:0045046">
    <property type="term" value="P:protein import into peroxisome membrane"/>
    <property type="evidence" value="ECO:0007669"/>
    <property type="project" value="TreeGrafter"/>
</dbReference>
<feature type="coiled-coil region" evidence="1">
    <location>
        <begin position="37"/>
        <end position="64"/>
    </location>
</feature>
<gene>
    <name evidence="3" type="ORF">D9756_008479</name>
</gene>
<proteinExistence type="predicted"/>
<evidence type="ECO:0008006" key="5">
    <source>
        <dbReference type="Google" id="ProtNLM"/>
    </source>
</evidence>
<dbReference type="Pfam" id="PF04882">
    <property type="entry name" value="Peroxin-3"/>
    <property type="match status" value="1"/>
</dbReference>
<dbReference type="Proteomes" id="UP000559027">
    <property type="component" value="Unassembled WGS sequence"/>
</dbReference>
<evidence type="ECO:0000313" key="4">
    <source>
        <dbReference type="Proteomes" id="UP000559027"/>
    </source>
</evidence>
<sequence>MFSSLTSYVSDRKAGIAKTAGFVGGLYIAKHYISDRLDEVKARLEQERAARDSLRRRFQQTQDDVSYTAMALLPTLGDQILETMDVESITKELQTRSKARNARQQQSTQTSSSLASSIDIVQEHEVRSENGSVSVASTGFSLAEADLNAPAGESSAARQAPDNAQMPLSNSVITASTFDSAPSRENLSFHSSQISENFTSSSIVPDSSDPRTKAELWNEVKMLTVTRTLTTLYSTTLLCLLTTIQLTLLARAKYVQSVLQQERDERVRERLESELSLANLLFGGGRNLQNLMSRDLEALWGKEEEEEGEDDDAIPEEVENKYLTLSWWLLHVGWKDVGERVRRGVEEVFEGVSLKTKLNIMDFHRLVNDVRRRVEHEITFEGTERRINFLSTLLPPTPEMVQHVLTQGGFPSYPSPSSTSSTNFFNNGGGGGVDKITQEASSTSLSSSQLSHSNYFVSALHHTIDPYSTFVEPSGLFGPSNLAGPSGQAGGTVGLVGPEGHPSHHTIPLPNPHPHTTDKPFISLLNETRSVICSSDFAMVLENCLDRATEVLFDGLEKNIFVDSEVKEDEEVRIRLAGLLPGLSRWSTLALRSVPCELVDNVFAVRDVSCLSAIAFAKFEDKLR</sequence>
<dbReference type="PANTHER" id="PTHR28080">
    <property type="entry name" value="PEROXISOMAL BIOGENESIS FACTOR 3"/>
    <property type="match status" value="1"/>
</dbReference>
<feature type="compositionally biased region" description="Low complexity" evidence="2">
    <location>
        <begin position="104"/>
        <end position="113"/>
    </location>
</feature>
<dbReference type="GO" id="GO:0005778">
    <property type="term" value="C:peroxisomal membrane"/>
    <property type="evidence" value="ECO:0007669"/>
    <property type="project" value="InterPro"/>
</dbReference>
<accession>A0A8H5CYP6</accession>
<evidence type="ECO:0000313" key="3">
    <source>
        <dbReference type="EMBL" id="KAF5350494.1"/>
    </source>
</evidence>
<feature type="region of interest" description="Disordered" evidence="2">
    <location>
        <begin position="92"/>
        <end position="116"/>
    </location>
</feature>
<dbReference type="GO" id="GO:0030674">
    <property type="term" value="F:protein-macromolecule adaptor activity"/>
    <property type="evidence" value="ECO:0007669"/>
    <property type="project" value="TreeGrafter"/>
</dbReference>
<dbReference type="EMBL" id="JAACJO010000014">
    <property type="protein sequence ID" value="KAF5350494.1"/>
    <property type="molecule type" value="Genomic_DNA"/>
</dbReference>
<keyword evidence="4" id="KW-1185">Reference proteome</keyword>
<keyword evidence="1" id="KW-0175">Coiled coil</keyword>